<evidence type="ECO:0000313" key="1">
    <source>
        <dbReference type="EMBL" id="RVW61041.1"/>
    </source>
</evidence>
<accession>A0A438FM33</accession>
<reference evidence="1 2" key="1">
    <citation type="journal article" date="2018" name="PLoS Genet.">
        <title>Population sequencing reveals clonal diversity and ancestral inbreeding in the grapevine cultivar Chardonnay.</title>
        <authorList>
            <person name="Roach M.J."/>
            <person name="Johnson D.L."/>
            <person name="Bohlmann J."/>
            <person name="van Vuuren H.J."/>
            <person name="Jones S.J."/>
            <person name="Pretorius I.S."/>
            <person name="Schmidt S.A."/>
            <person name="Borneman A.R."/>
        </authorList>
    </citation>
    <scope>NUCLEOTIDE SEQUENCE [LARGE SCALE GENOMIC DNA]</scope>
    <source>
        <strain evidence="2">cv. Chardonnay</strain>
        <tissue evidence="1">Leaf</tissue>
    </source>
</reference>
<proteinExistence type="predicted"/>
<sequence>MPLKVKEDIREMLHEKSKAKVKKTAHIEEICAQLHGTTGAKHRHVMDKDDDEDEDEKVYMYLVDMHPDERDAYRKAVHASNATEWERLRVGSDSDLIQAVHDVFATLDPNAKLVGQFGNEPRWVKKKTIRYSNGSSLFTWMMNKDTEDSFQKTLNSHQEVDSKSVGQSSRPSIASTFAFGYDGSRGRTDDGGDNARGDIDWGMLTNDYSNKANVYPPYVMSYGQPSSSTNEEYGMLSYPLVAKMSYQVPYQMQGGFDMNTWVNLKYPIHVELVSRT</sequence>
<dbReference type="Proteomes" id="UP000288805">
    <property type="component" value="Unassembled WGS sequence"/>
</dbReference>
<name>A0A438FM33_VITVI</name>
<dbReference type="EMBL" id="QGNW01000843">
    <property type="protein sequence ID" value="RVW61041.1"/>
    <property type="molecule type" value="Genomic_DNA"/>
</dbReference>
<evidence type="ECO:0000313" key="2">
    <source>
        <dbReference type="Proteomes" id="UP000288805"/>
    </source>
</evidence>
<gene>
    <name evidence="1" type="ORF">CK203_045834</name>
</gene>
<comment type="caution">
    <text evidence="1">The sequence shown here is derived from an EMBL/GenBank/DDBJ whole genome shotgun (WGS) entry which is preliminary data.</text>
</comment>
<organism evidence="1 2">
    <name type="scientific">Vitis vinifera</name>
    <name type="common">Grape</name>
    <dbReference type="NCBI Taxonomy" id="29760"/>
    <lineage>
        <taxon>Eukaryota</taxon>
        <taxon>Viridiplantae</taxon>
        <taxon>Streptophyta</taxon>
        <taxon>Embryophyta</taxon>
        <taxon>Tracheophyta</taxon>
        <taxon>Spermatophyta</taxon>
        <taxon>Magnoliopsida</taxon>
        <taxon>eudicotyledons</taxon>
        <taxon>Gunneridae</taxon>
        <taxon>Pentapetalae</taxon>
        <taxon>rosids</taxon>
        <taxon>Vitales</taxon>
        <taxon>Vitaceae</taxon>
        <taxon>Viteae</taxon>
        <taxon>Vitis</taxon>
    </lineage>
</organism>
<protein>
    <submittedName>
        <fullName evidence="1">Uncharacterized protein</fullName>
    </submittedName>
</protein>
<dbReference type="AlphaFoldDB" id="A0A438FM33"/>